<evidence type="ECO:0000259" key="8">
    <source>
        <dbReference type="Pfam" id="PF00441"/>
    </source>
</evidence>
<evidence type="ECO:0000256" key="5">
    <source>
        <dbReference type="ARBA" id="ARBA00022827"/>
    </source>
</evidence>
<evidence type="ECO:0000256" key="1">
    <source>
        <dbReference type="ARBA" id="ARBA00001974"/>
    </source>
</evidence>
<dbReference type="Proteomes" id="UP000005222">
    <property type="component" value="Chromosome M"/>
</dbReference>
<dbReference type="HOGENOM" id="CLU_018204_1_2_1"/>
<dbReference type="InterPro" id="IPR013786">
    <property type="entry name" value="AcylCoA_DH/ox_N"/>
</dbReference>
<comment type="similarity">
    <text evidence="2 7">Belongs to the acyl-CoA dehydrogenase family.</text>
</comment>
<comment type="subunit">
    <text evidence="3">Homodimer.</text>
</comment>
<dbReference type="EMBL" id="FO082047">
    <property type="protein sequence ID" value="CCE85666.1"/>
    <property type="molecule type" value="Genomic_DNA"/>
</dbReference>
<protein>
    <submittedName>
        <fullName evidence="11">Piso0_005286 protein</fullName>
    </submittedName>
</protein>
<dbReference type="InterPro" id="IPR046373">
    <property type="entry name" value="Acyl-CoA_Oxase/DH_mid-dom_sf"/>
</dbReference>
<dbReference type="InterPro" id="IPR006091">
    <property type="entry name" value="Acyl-CoA_Oxase/DH_mid-dom"/>
</dbReference>
<dbReference type="InterPro" id="IPR009100">
    <property type="entry name" value="AcylCoA_DH/oxidase_NM_dom_sf"/>
</dbReference>
<evidence type="ECO:0000313" key="11">
    <source>
        <dbReference type="EMBL" id="CCE85666.1"/>
    </source>
</evidence>
<feature type="domain" description="Acyl-CoA oxidase/dehydrogenase middle" evidence="9">
    <location>
        <begin position="146"/>
        <end position="248"/>
    </location>
</feature>
<dbReference type="OMA" id="LAYMYAM"/>
<dbReference type="InterPro" id="IPR036250">
    <property type="entry name" value="AcylCo_DH-like_C"/>
</dbReference>
<keyword evidence="5 7" id="KW-0274">FAD</keyword>
<dbReference type="InterPro" id="IPR050741">
    <property type="entry name" value="Acyl-CoA_dehydrogenase"/>
</dbReference>
<keyword evidence="4 7" id="KW-0285">Flavoprotein</keyword>
<dbReference type="SUPFAM" id="SSF56645">
    <property type="entry name" value="Acyl-CoA dehydrogenase NM domain-like"/>
    <property type="match status" value="1"/>
</dbReference>
<name>G8Y4P8_PICSO</name>
<evidence type="ECO:0000256" key="3">
    <source>
        <dbReference type="ARBA" id="ARBA00011738"/>
    </source>
</evidence>
<feature type="domain" description="Acyl-CoA dehydrogenase/oxidase C-terminal" evidence="8">
    <location>
        <begin position="269"/>
        <end position="419"/>
    </location>
</feature>
<evidence type="ECO:0000256" key="6">
    <source>
        <dbReference type="ARBA" id="ARBA00023002"/>
    </source>
</evidence>
<reference evidence="11 12" key="1">
    <citation type="journal article" date="2012" name="G3 (Bethesda)">
        <title>Pichia sorbitophila, an interspecies yeast hybrid reveals early steps of genome resolution following polyploidization.</title>
        <authorList>
            <person name="Leh Louis V."/>
            <person name="Despons L."/>
            <person name="Friedrich A."/>
            <person name="Martin T."/>
            <person name="Durrens P."/>
            <person name="Casaregola S."/>
            <person name="Neuveglise C."/>
            <person name="Fairhead C."/>
            <person name="Marck C."/>
            <person name="Cruz J.A."/>
            <person name="Straub M.L."/>
            <person name="Kugler V."/>
            <person name="Sacerdot C."/>
            <person name="Uzunov Z."/>
            <person name="Thierry A."/>
            <person name="Weiss S."/>
            <person name="Bleykasten C."/>
            <person name="De Montigny J."/>
            <person name="Jacques N."/>
            <person name="Jung P."/>
            <person name="Lemaire M."/>
            <person name="Mallet S."/>
            <person name="Morel G."/>
            <person name="Richard G.F."/>
            <person name="Sarkar A."/>
            <person name="Savel G."/>
            <person name="Schacherer J."/>
            <person name="Seret M.L."/>
            <person name="Talla E."/>
            <person name="Samson G."/>
            <person name="Jubin C."/>
            <person name="Poulain J."/>
            <person name="Vacherie B."/>
            <person name="Barbe V."/>
            <person name="Pelletier E."/>
            <person name="Sherman D.J."/>
            <person name="Westhof E."/>
            <person name="Weissenbach J."/>
            <person name="Baret P.V."/>
            <person name="Wincker P."/>
            <person name="Gaillardin C."/>
            <person name="Dujon B."/>
            <person name="Souciet J.L."/>
        </authorList>
    </citation>
    <scope>NUCLEOTIDE SEQUENCE [LARGE SCALE GENOMIC DNA]</scope>
    <source>
        <strain evidence="12">ATCC MYA-4447 / BCRC 22081 / CBS 7064 / NBRC 10061 / NRRL Y-12695</strain>
    </source>
</reference>
<accession>G8Y4P8</accession>
<dbReference type="Gene3D" id="1.20.140.10">
    <property type="entry name" value="Butyryl-CoA Dehydrogenase, subunit A, domain 3"/>
    <property type="match status" value="1"/>
</dbReference>
<dbReference type="InterPro" id="IPR009075">
    <property type="entry name" value="AcylCo_DH/oxidase_C"/>
</dbReference>
<dbReference type="InParanoid" id="G8Y4P8"/>
<keyword evidence="12" id="KW-1185">Reference proteome</keyword>
<dbReference type="GO" id="GO:0033539">
    <property type="term" value="P:fatty acid beta-oxidation using acyl-CoA dehydrogenase"/>
    <property type="evidence" value="ECO:0007669"/>
    <property type="project" value="TreeGrafter"/>
</dbReference>
<dbReference type="OrthoDB" id="434771at2759"/>
<dbReference type="GO" id="GO:0005737">
    <property type="term" value="C:cytoplasm"/>
    <property type="evidence" value="ECO:0007669"/>
    <property type="project" value="TreeGrafter"/>
</dbReference>
<dbReference type="PANTHER" id="PTHR48083">
    <property type="entry name" value="MEDIUM-CHAIN SPECIFIC ACYL-COA DEHYDROGENASE, MITOCHONDRIAL-RELATED"/>
    <property type="match status" value="1"/>
</dbReference>
<proteinExistence type="inferred from homology"/>
<gene>
    <name evidence="11" type="primary">Piso0_005286</name>
    <name evidence="11" type="ORF">GNLVRS01_PISO0M11496g</name>
</gene>
<dbReference type="Gene3D" id="2.40.110.10">
    <property type="entry name" value="Butyryl-CoA Dehydrogenase, subunit A, domain 2"/>
    <property type="match status" value="1"/>
</dbReference>
<dbReference type="STRING" id="559304.G8Y4P8"/>
<dbReference type="SUPFAM" id="SSF47203">
    <property type="entry name" value="Acyl-CoA dehydrogenase C-terminal domain-like"/>
    <property type="match status" value="1"/>
</dbReference>
<evidence type="ECO:0000256" key="7">
    <source>
        <dbReference type="RuleBase" id="RU362125"/>
    </source>
</evidence>
<dbReference type="AlphaFoldDB" id="G8Y4P8"/>
<evidence type="ECO:0000259" key="9">
    <source>
        <dbReference type="Pfam" id="PF02770"/>
    </source>
</evidence>
<feature type="domain" description="Acyl-CoA dehydrogenase/oxidase N-terminal" evidence="10">
    <location>
        <begin position="49"/>
        <end position="142"/>
    </location>
</feature>
<dbReference type="eggNOG" id="KOG1469">
    <property type="taxonomic scope" value="Eukaryota"/>
</dbReference>
<comment type="cofactor">
    <cofactor evidence="1 7">
        <name>FAD</name>
        <dbReference type="ChEBI" id="CHEBI:57692"/>
    </cofactor>
</comment>
<evidence type="ECO:0000259" key="10">
    <source>
        <dbReference type="Pfam" id="PF02771"/>
    </source>
</evidence>
<dbReference type="Pfam" id="PF00441">
    <property type="entry name" value="Acyl-CoA_dh_1"/>
    <property type="match status" value="1"/>
</dbReference>
<evidence type="ECO:0000313" key="12">
    <source>
        <dbReference type="Proteomes" id="UP000005222"/>
    </source>
</evidence>
<dbReference type="Pfam" id="PF02771">
    <property type="entry name" value="Acyl-CoA_dh_N"/>
    <property type="match status" value="1"/>
</dbReference>
<evidence type="ECO:0000256" key="2">
    <source>
        <dbReference type="ARBA" id="ARBA00009347"/>
    </source>
</evidence>
<dbReference type="InterPro" id="IPR037069">
    <property type="entry name" value="AcylCoA_DH/ox_N_sf"/>
</dbReference>
<dbReference type="Gene3D" id="1.10.540.10">
    <property type="entry name" value="Acyl-CoA dehydrogenase/oxidase, N-terminal domain"/>
    <property type="match status" value="1"/>
</dbReference>
<keyword evidence="6 7" id="KW-0560">Oxidoreductase</keyword>
<sequence>MSVDQEVPALFREKISRRGYDAIAKCKHFVEEYCIPGDRIYLSQIREEKSERWKQTPEIVEKLKQKAKDAGLFNLFLSTHYKEGSGYTNLEYGLMAEYLGKSLIAPEVTNTNAPDTGNMELFARYGTPYQKKRWLGPLLRGEIRSAFLMTERGTSSSNALNIACSARKNDRGNYVINGLKWFASGAGDPRTAVWLVMCKTDDSASKPYRNHSVLVIDTKKALQSGRAKLVRPLSVFGYDDAPHGHFEISFDDYEVPSEDMENVLLTDEGKGFELIQSRLGPGRIHHCMRLIGVAEYALSRAAYRAKNRLIFGVPMFKRESFLTSYTQHKINIQKCRLLVLNAAYKIDISDPKSAREEIALAKIETPRTVVNVIDWAIQMFGAEGVSQDVELARSYAAARTLRIADGPDEAHLGQLARQYFKSENSTEFFKKLDQRITNLHKL</sequence>
<dbReference type="GO" id="GO:0003995">
    <property type="term" value="F:acyl-CoA dehydrogenase activity"/>
    <property type="evidence" value="ECO:0007669"/>
    <property type="project" value="TreeGrafter"/>
</dbReference>
<organism evidence="11 12">
    <name type="scientific">Pichia sorbitophila (strain ATCC MYA-4447 / BCRC 22081 / CBS 7064 / NBRC 10061 / NRRL Y-12695)</name>
    <name type="common">Hybrid yeast</name>
    <dbReference type="NCBI Taxonomy" id="559304"/>
    <lineage>
        <taxon>Eukaryota</taxon>
        <taxon>Fungi</taxon>
        <taxon>Dikarya</taxon>
        <taxon>Ascomycota</taxon>
        <taxon>Saccharomycotina</taxon>
        <taxon>Pichiomycetes</taxon>
        <taxon>Debaryomycetaceae</taxon>
        <taxon>Millerozyma</taxon>
    </lineage>
</organism>
<dbReference type="Pfam" id="PF02770">
    <property type="entry name" value="Acyl-CoA_dh_M"/>
    <property type="match status" value="1"/>
</dbReference>
<evidence type="ECO:0000256" key="4">
    <source>
        <dbReference type="ARBA" id="ARBA00022630"/>
    </source>
</evidence>
<dbReference type="PANTHER" id="PTHR48083:SF13">
    <property type="entry name" value="ACYL-COA DEHYDROGENASE FAMILY MEMBER 11"/>
    <property type="match status" value="1"/>
</dbReference>
<dbReference type="GO" id="GO:0050660">
    <property type="term" value="F:flavin adenine dinucleotide binding"/>
    <property type="evidence" value="ECO:0007669"/>
    <property type="project" value="InterPro"/>
</dbReference>